<evidence type="ECO:0000256" key="1">
    <source>
        <dbReference type="SAM" id="Phobius"/>
    </source>
</evidence>
<proteinExistence type="predicted"/>
<gene>
    <name evidence="2" type="ORF">EW146_g9941</name>
</gene>
<keyword evidence="1" id="KW-0472">Membrane</keyword>
<sequence length="517" mass="57604">MANSPRDSPSLRCWKEHYLVNLVAWMTMMNAPQHYTLFPLALGQILREHAVPELHLTLNAGKWDYERWGYPDETGVGSGAELWAWMGDGGSSSIKERWKGMQNALAGLFCASMNGMNSQLTTSPTRAFPPAGDLPLLPTPHTYRLLHATLAAEHVCTENLTPFLKLLPCPARAGIASLLMPHKIFDADWHGLGVHVRWRSGVGVELALAVQVVFDPVRVSVEQKRDWSLRSVFDRTVLHPCPVANSSRIRVKLPSDSGSAYSITPEPSEVHGDFATYDVSAVSDELDVALRWPEETAFLYTTATPSSALSDFSVQRALKGASQTHGQLSLVIRNNCPDEIRVLYLETMPWHVEFYLHTLRVERDGQPQDYLSSNLTYTPPIPHSHPALLQTVLTLPPLSTLRLSVDAHKSFLRYTEHPPDAQRGWNLPPAVFVSLSPTNSSVTSGREGKGWDGARRVYTSVMLVDLATPDFSMPYNVIIMSCTLIALIFGSVFNLLTRKFVVVKLPMHEERTHVVDR</sequence>
<reference evidence="2 3" key="1">
    <citation type="submission" date="2019-02" db="EMBL/GenBank/DDBJ databases">
        <title>Genome sequencing of the rare red list fungi Bondarzewia mesenterica.</title>
        <authorList>
            <person name="Buettner E."/>
            <person name="Kellner H."/>
        </authorList>
    </citation>
    <scope>NUCLEOTIDE SEQUENCE [LARGE SCALE GENOMIC DNA]</scope>
    <source>
        <strain evidence="2 3">DSM 108281</strain>
    </source>
</reference>
<accession>A0A4S4L6P9</accession>
<evidence type="ECO:0000313" key="3">
    <source>
        <dbReference type="Proteomes" id="UP000310158"/>
    </source>
</evidence>
<dbReference type="GO" id="GO:0016255">
    <property type="term" value="P:attachment of GPI anchor to protein"/>
    <property type="evidence" value="ECO:0007669"/>
    <property type="project" value="InterPro"/>
</dbReference>
<dbReference type="InterPro" id="IPR007245">
    <property type="entry name" value="PIG-T"/>
</dbReference>
<dbReference type="EMBL" id="SGPL01001029">
    <property type="protein sequence ID" value="THH05290.1"/>
    <property type="molecule type" value="Genomic_DNA"/>
</dbReference>
<dbReference type="AlphaFoldDB" id="A0A4S4L6P9"/>
<dbReference type="PANTHER" id="PTHR12959">
    <property type="entry name" value="GPI TRANSAMIDASE COMPONENT PIG-T-RELATED"/>
    <property type="match status" value="1"/>
</dbReference>
<name>A0A4S4L6P9_9AGAM</name>
<evidence type="ECO:0008006" key="4">
    <source>
        <dbReference type="Google" id="ProtNLM"/>
    </source>
</evidence>
<keyword evidence="1" id="KW-0812">Transmembrane</keyword>
<dbReference type="GO" id="GO:0042765">
    <property type="term" value="C:GPI-anchor transamidase complex"/>
    <property type="evidence" value="ECO:0007669"/>
    <property type="project" value="InterPro"/>
</dbReference>
<protein>
    <recommendedName>
        <fullName evidence="4">Gpi16 subunit, GPI transamidase component</fullName>
    </recommendedName>
</protein>
<keyword evidence="3" id="KW-1185">Reference proteome</keyword>
<dbReference type="Pfam" id="PF04113">
    <property type="entry name" value="Gpi16"/>
    <property type="match status" value="1"/>
</dbReference>
<organism evidence="2 3">
    <name type="scientific">Bondarzewia mesenterica</name>
    <dbReference type="NCBI Taxonomy" id="1095465"/>
    <lineage>
        <taxon>Eukaryota</taxon>
        <taxon>Fungi</taxon>
        <taxon>Dikarya</taxon>
        <taxon>Basidiomycota</taxon>
        <taxon>Agaricomycotina</taxon>
        <taxon>Agaricomycetes</taxon>
        <taxon>Russulales</taxon>
        <taxon>Bondarzewiaceae</taxon>
        <taxon>Bondarzewia</taxon>
    </lineage>
</organism>
<dbReference type="Proteomes" id="UP000310158">
    <property type="component" value="Unassembled WGS sequence"/>
</dbReference>
<comment type="caution">
    <text evidence="2">The sequence shown here is derived from an EMBL/GenBank/DDBJ whole genome shotgun (WGS) entry which is preliminary data.</text>
</comment>
<evidence type="ECO:0000313" key="2">
    <source>
        <dbReference type="EMBL" id="THH05290.1"/>
    </source>
</evidence>
<feature type="transmembrane region" description="Helical" evidence="1">
    <location>
        <begin position="477"/>
        <end position="497"/>
    </location>
</feature>
<dbReference type="PANTHER" id="PTHR12959:SF11">
    <property type="entry name" value="GPI TRANSAMIDASE COMPONENT PIG-T"/>
    <property type="match status" value="1"/>
</dbReference>
<keyword evidence="1" id="KW-1133">Transmembrane helix</keyword>
<dbReference type="OrthoDB" id="331263at2759"/>